<accession>A0A9R1VX40</accession>
<keyword evidence="3" id="KW-1185">Reference proteome</keyword>
<keyword evidence="1" id="KW-0812">Transmembrane</keyword>
<keyword evidence="1" id="KW-1133">Transmembrane helix</keyword>
<keyword evidence="1" id="KW-0472">Membrane</keyword>
<gene>
    <name evidence="2" type="ORF">LSAT_V11C400164950</name>
</gene>
<protein>
    <submittedName>
        <fullName evidence="2">Uncharacterized protein</fullName>
    </submittedName>
</protein>
<evidence type="ECO:0000256" key="1">
    <source>
        <dbReference type="SAM" id="Phobius"/>
    </source>
</evidence>
<organism evidence="2 3">
    <name type="scientific">Lactuca sativa</name>
    <name type="common">Garden lettuce</name>
    <dbReference type="NCBI Taxonomy" id="4236"/>
    <lineage>
        <taxon>Eukaryota</taxon>
        <taxon>Viridiplantae</taxon>
        <taxon>Streptophyta</taxon>
        <taxon>Embryophyta</taxon>
        <taxon>Tracheophyta</taxon>
        <taxon>Spermatophyta</taxon>
        <taxon>Magnoliopsida</taxon>
        <taxon>eudicotyledons</taxon>
        <taxon>Gunneridae</taxon>
        <taxon>Pentapetalae</taxon>
        <taxon>asterids</taxon>
        <taxon>campanulids</taxon>
        <taxon>Asterales</taxon>
        <taxon>Asteraceae</taxon>
        <taxon>Cichorioideae</taxon>
        <taxon>Cichorieae</taxon>
        <taxon>Lactucinae</taxon>
        <taxon>Lactuca</taxon>
    </lineage>
</organism>
<reference evidence="2 3" key="1">
    <citation type="journal article" date="2017" name="Nat. Commun.">
        <title>Genome assembly with in vitro proximity ligation data and whole-genome triplication in lettuce.</title>
        <authorList>
            <person name="Reyes-Chin-Wo S."/>
            <person name="Wang Z."/>
            <person name="Yang X."/>
            <person name="Kozik A."/>
            <person name="Arikit S."/>
            <person name="Song C."/>
            <person name="Xia L."/>
            <person name="Froenicke L."/>
            <person name="Lavelle D.O."/>
            <person name="Truco M.J."/>
            <person name="Xia R."/>
            <person name="Zhu S."/>
            <person name="Xu C."/>
            <person name="Xu H."/>
            <person name="Xu X."/>
            <person name="Cox K."/>
            <person name="Korf I."/>
            <person name="Meyers B.C."/>
            <person name="Michelmore R.W."/>
        </authorList>
    </citation>
    <scope>NUCLEOTIDE SEQUENCE [LARGE SCALE GENOMIC DNA]</scope>
    <source>
        <strain evidence="3">cv. Salinas</strain>
        <tissue evidence="2">Seedlings</tissue>
    </source>
</reference>
<sequence length="109" mass="12870">MSLSESRHEESFNNLPIYLHNLRRTNLRTYTHIRTDLMDRFKLYAFIGCFLPVIFISSVPLRGDYLKTMFVVVAIYGNNKTLPIAFALAVENNLYCCTWFLMRLREALR</sequence>
<dbReference type="Proteomes" id="UP000235145">
    <property type="component" value="Unassembled WGS sequence"/>
</dbReference>
<dbReference type="AlphaFoldDB" id="A0A9R1VX40"/>
<comment type="caution">
    <text evidence="2">The sequence shown here is derived from an EMBL/GenBank/DDBJ whole genome shotgun (WGS) entry which is preliminary data.</text>
</comment>
<dbReference type="EMBL" id="NBSK02000004">
    <property type="protein sequence ID" value="KAJ0212913.1"/>
    <property type="molecule type" value="Genomic_DNA"/>
</dbReference>
<evidence type="ECO:0000313" key="3">
    <source>
        <dbReference type="Proteomes" id="UP000235145"/>
    </source>
</evidence>
<proteinExistence type="predicted"/>
<name>A0A9R1VX40_LACSA</name>
<evidence type="ECO:0000313" key="2">
    <source>
        <dbReference type="EMBL" id="KAJ0212913.1"/>
    </source>
</evidence>
<feature type="transmembrane region" description="Helical" evidence="1">
    <location>
        <begin position="43"/>
        <end position="61"/>
    </location>
</feature>